<dbReference type="AlphaFoldDB" id="A0A7S1TH11"/>
<feature type="transmembrane region" description="Helical" evidence="1">
    <location>
        <begin position="6"/>
        <end position="23"/>
    </location>
</feature>
<sequence>MVSAVGEVVFGLFGVLVAFYFLAFRKFNAMVTKIFISVQFLLGWFVFLTFVVADPINVAVHATEGQDTLSLSQRRFALIVGQLFGSVAFCYALQGGQFIHGIRFLNLNEEGSIPVKKDRIRSYIWNGNLILAGFSTICIGALLHANPIEELFIPFPPHLVWYPTMSLVTGIVMSCYGILGLLATSSESLASWMVNSFPVVLLLMLGNFSFTQGKLLGVDVPLLGAAQLVGLVFCVTILPVYFTYKVHHPDE</sequence>
<evidence type="ECO:0000313" key="2">
    <source>
        <dbReference type="EMBL" id="CAD9236574.1"/>
    </source>
</evidence>
<feature type="transmembrane region" description="Helical" evidence="1">
    <location>
        <begin position="189"/>
        <end position="210"/>
    </location>
</feature>
<keyword evidence="1" id="KW-0472">Membrane</keyword>
<protein>
    <submittedName>
        <fullName evidence="2">Uncharacterized protein</fullName>
    </submittedName>
</protein>
<organism evidence="2">
    <name type="scientific">Compsopogon caeruleus</name>
    <dbReference type="NCBI Taxonomy" id="31354"/>
    <lineage>
        <taxon>Eukaryota</taxon>
        <taxon>Rhodophyta</taxon>
        <taxon>Compsopogonophyceae</taxon>
        <taxon>Compsopogonales</taxon>
        <taxon>Compsopogonaceae</taxon>
        <taxon>Compsopogon</taxon>
    </lineage>
</organism>
<gene>
    <name evidence="2" type="ORF">CCAE0312_LOCUS8670</name>
</gene>
<proteinExistence type="predicted"/>
<feature type="transmembrane region" description="Helical" evidence="1">
    <location>
        <begin position="160"/>
        <end position="182"/>
    </location>
</feature>
<keyword evidence="1" id="KW-0812">Transmembrane</keyword>
<name>A0A7S1TH11_9RHOD</name>
<reference evidence="2" key="1">
    <citation type="submission" date="2021-01" db="EMBL/GenBank/DDBJ databases">
        <authorList>
            <person name="Corre E."/>
            <person name="Pelletier E."/>
            <person name="Niang G."/>
            <person name="Scheremetjew M."/>
            <person name="Finn R."/>
            <person name="Kale V."/>
            <person name="Holt S."/>
            <person name="Cochrane G."/>
            <person name="Meng A."/>
            <person name="Brown T."/>
            <person name="Cohen L."/>
        </authorList>
    </citation>
    <scope>NUCLEOTIDE SEQUENCE</scope>
    <source>
        <strain evidence="2">SAG 36.94</strain>
    </source>
</reference>
<feature type="transmembrane region" description="Helical" evidence="1">
    <location>
        <begin position="35"/>
        <end position="56"/>
    </location>
</feature>
<feature type="transmembrane region" description="Helical" evidence="1">
    <location>
        <begin position="76"/>
        <end position="93"/>
    </location>
</feature>
<keyword evidence="1" id="KW-1133">Transmembrane helix</keyword>
<feature type="transmembrane region" description="Helical" evidence="1">
    <location>
        <begin position="123"/>
        <end position="145"/>
    </location>
</feature>
<feature type="transmembrane region" description="Helical" evidence="1">
    <location>
        <begin position="222"/>
        <end position="244"/>
    </location>
</feature>
<dbReference type="EMBL" id="HBGH01015540">
    <property type="protein sequence ID" value="CAD9236574.1"/>
    <property type="molecule type" value="Transcribed_RNA"/>
</dbReference>
<accession>A0A7S1TH11</accession>
<evidence type="ECO:0000256" key="1">
    <source>
        <dbReference type="SAM" id="Phobius"/>
    </source>
</evidence>